<keyword evidence="2" id="KW-0175">Coiled coil</keyword>
<keyword evidence="7" id="KW-1185">Reference proteome</keyword>
<dbReference type="GO" id="GO:0004222">
    <property type="term" value="F:metalloendopeptidase activity"/>
    <property type="evidence" value="ECO:0007669"/>
    <property type="project" value="TreeGrafter"/>
</dbReference>
<protein>
    <recommendedName>
        <fullName evidence="5">M23ase beta-sheet core domain-containing protein</fullName>
    </recommendedName>
</protein>
<gene>
    <name evidence="6" type="ORF">CAY53_03450</name>
</gene>
<dbReference type="EMBL" id="CP021255">
    <property type="protein sequence ID" value="AVD70654.1"/>
    <property type="molecule type" value="Genomic_DNA"/>
</dbReference>
<dbReference type="PANTHER" id="PTHR21666">
    <property type="entry name" value="PEPTIDASE-RELATED"/>
    <property type="match status" value="1"/>
</dbReference>
<organism evidence="6 7">
    <name type="scientific">Desulfobulbus oralis</name>
    <dbReference type="NCBI Taxonomy" id="1986146"/>
    <lineage>
        <taxon>Bacteria</taxon>
        <taxon>Pseudomonadati</taxon>
        <taxon>Thermodesulfobacteriota</taxon>
        <taxon>Desulfobulbia</taxon>
        <taxon>Desulfobulbales</taxon>
        <taxon>Desulfobulbaceae</taxon>
        <taxon>Desulfobulbus</taxon>
    </lineage>
</organism>
<keyword evidence="1 4" id="KW-0732">Signal</keyword>
<dbReference type="InterPro" id="IPR016047">
    <property type="entry name" value="M23ase_b-sheet_dom"/>
</dbReference>
<evidence type="ECO:0000259" key="5">
    <source>
        <dbReference type="Pfam" id="PF01551"/>
    </source>
</evidence>
<evidence type="ECO:0000256" key="2">
    <source>
        <dbReference type="SAM" id="Coils"/>
    </source>
</evidence>
<dbReference type="Proteomes" id="UP000239867">
    <property type="component" value="Chromosome"/>
</dbReference>
<proteinExistence type="predicted"/>
<reference evidence="6 7" key="1">
    <citation type="journal article" date="2018" name="MBio">
        <title>Insights into the evolution of host association through the isolation and characterization of a novel human periodontal pathobiont, Desulfobulbus oralis.</title>
        <authorList>
            <person name="Cross K.L."/>
            <person name="Chirania P."/>
            <person name="Xiong W."/>
            <person name="Beall C.J."/>
            <person name="Elkins J.G."/>
            <person name="Giannone R.J."/>
            <person name="Griffen A.L."/>
            <person name="Guss A.M."/>
            <person name="Hettich R.L."/>
            <person name="Joshi S.S."/>
            <person name="Mokrzan E.M."/>
            <person name="Martin R.K."/>
            <person name="Zhulin I.B."/>
            <person name="Leys E.J."/>
            <person name="Podar M."/>
        </authorList>
    </citation>
    <scope>NUCLEOTIDE SEQUENCE [LARGE SCALE GENOMIC DNA]</scope>
    <source>
        <strain evidence="6 7">ORNL</strain>
    </source>
</reference>
<dbReference type="SUPFAM" id="SSF51261">
    <property type="entry name" value="Duplicated hybrid motif"/>
    <property type="match status" value="1"/>
</dbReference>
<dbReference type="OrthoDB" id="9784703at2"/>
<dbReference type="Pfam" id="PF01551">
    <property type="entry name" value="Peptidase_M23"/>
    <property type="match status" value="1"/>
</dbReference>
<dbReference type="PANTHER" id="PTHR21666:SF289">
    <property type="entry name" value="L-ALA--D-GLU ENDOPEPTIDASE"/>
    <property type="match status" value="1"/>
</dbReference>
<feature type="signal peptide" evidence="4">
    <location>
        <begin position="1"/>
        <end position="23"/>
    </location>
</feature>
<feature type="region of interest" description="Disordered" evidence="3">
    <location>
        <begin position="22"/>
        <end position="44"/>
    </location>
</feature>
<evidence type="ECO:0000313" key="6">
    <source>
        <dbReference type="EMBL" id="AVD70654.1"/>
    </source>
</evidence>
<dbReference type="CDD" id="cd12797">
    <property type="entry name" value="M23_peptidase"/>
    <property type="match status" value="1"/>
</dbReference>
<dbReference type="KEGG" id="deo:CAY53_03450"/>
<feature type="compositionally biased region" description="Basic and acidic residues" evidence="3">
    <location>
        <begin position="450"/>
        <end position="461"/>
    </location>
</feature>
<accession>A0A2L1GLX3</accession>
<feature type="chain" id="PRO_5014921219" description="M23ase beta-sheet core domain-containing protein" evidence="4">
    <location>
        <begin position="24"/>
        <end position="461"/>
    </location>
</feature>
<dbReference type="Gene3D" id="6.10.250.3150">
    <property type="match status" value="1"/>
</dbReference>
<feature type="coiled-coil region" evidence="2">
    <location>
        <begin position="172"/>
        <end position="258"/>
    </location>
</feature>
<evidence type="ECO:0000256" key="1">
    <source>
        <dbReference type="ARBA" id="ARBA00022729"/>
    </source>
</evidence>
<sequence>MSGRFFLLCTLLSLLALSPQAEAAKTGRSDTRPAKTTQALSEEETRISIRQLEESIQAQEERLEENAGREHGLLAELQRLDMAMDEQRRQLEDLQARQDEKQALIEARAQELARLAGQHRQLQEHLMKRMRASYLMGKTGLFNALFSSSSMGELVRSNEAFRSLVTYDREHLLRFRESMQEVERAKQALAREQDELAQLIAEAGEQQHQLQLAADRQKQFLDKVQTERSLHERAIQEMNRAQRELTDTLKRMADEERQRVVRAFTGSKGKLPPPIEGSIIRSFMEPGFGDEVDSAPFAHGITIGVDGEREVRAVYGGVVIYADYMPGYGKMVIIEHAQQYYTVTAKFAKILVGEKTRVAQGDLLGTTDTFATLIGKGLYFEVRHGSVAEDPTTWLKPGALSRAPKKTVLPPAGAGPEKPADAPPAPSPDETPLVPIPNQNDNQEAPPVPPDKHAETTPEAE</sequence>
<name>A0A2L1GLX3_9BACT</name>
<evidence type="ECO:0000256" key="3">
    <source>
        <dbReference type="SAM" id="MobiDB-lite"/>
    </source>
</evidence>
<dbReference type="InterPro" id="IPR050570">
    <property type="entry name" value="Cell_wall_metabolism_enzyme"/>
</dbReference>
<dbReference type="Gene3D" id="2.70.70.10">
    <property type="entry name" value="Glucose Permease (Domain IIA)"/>
    <property type="match status" value="1"/>
</dbReference>
<evidence type="ECO:0000313" key="7">
    <source>
        <dbReference type="Proteomes" id="UP000239867"/>
    </source>
</evidence>
<dbReference type="RefSeq" id="WP_104935948.1">
    <property type="nucleotide sequence ID" value="NZ_CP021255.1"/>
</dbReference>
<evidence type="ECO:0000256" key="4">
    <source>
        <dbReference type="SAM" id="SignalP"/>
    </source>
</evidence>
<feature type="domain" description="M23ase beta-sheet core" evidence="5">
    <location>
        <begin position="298"/>
        <end position="391"/>
    </location>
</feature>
<dbReference type="InterPro" id="IPR011055">
    <property type="entry name" value="Dup_hybrid_motif"/>
</dbReference>
<dbReference type="AlphaFoldDB" id="A0A2L1GLX3"/>
<feature type="region of interest" description="Disordered" evidence="3">
    <location>
        <begin position="398"/>
        <end position="461"/>
    </location>
</feature>